<sequence>MESNKYVSRFLEMNKPCGIFVSHISSFDPVENFQLIGHFIRVTLSSIQPIENFAIISSTSPVVWAYSKGHRVGREVHPFRDNFPQKVTTMEKLPPAARSVHTQKMKISARNWLSVQSFFWFSYAKDLLLKRFLALGSFEREIWDFVHLQILHWRRSCFRVVQREELHNACILCRGRLASERYGQRNLLLPGEDLSESYYVSIVFT</sequence>
<evidence type="ECO:0000313" key="1">
    <source>
        <dbReference type="EMBL" id="GIY53969.1"/>
    </source>
</evidence>
<keyword evidence="2" id="KW-1185">Reference proteome</keyword>
<proteinExistence type="predicted"/>
<reference evidence="1 2" key="1">
    <citation type="submission" date="2021-06" db="EMBL/GenBank/DDBJ databases">
        <title>Caerostris extrusa draft genome.</title>
        <authorList>
            <person name="Kono N."/>
            <person name="Arakawa K."/>
        </authorList>
    </citation>
    <scope>NUCLEOTIDE SEQUENCE [LARGE SCALE GENOMIC DNA]</scope>
</reference>
<gene>
    <name evidence="1" type="ORF">CEXT_551751</name>
</gene>
<accession>A0AAV4U873</accession>
<name>A0AAV4U873_CAEEX</name>
<dbReference type="AlphaFoldDB" id="A0AAV4U873"/>
<protein>
    <submittedName>
        <fullName evidence="1">Uncharacterized protein</fullName>
    </submittedName>
</protein>
<dbReference type="EMBL" id="BPLR01012445">
    <property type="protein sequence ID" value="GIY53969.1"/>
    <property type="molecule type" value="Genomic_DNA"/>
</dbReference>
<comment type="caution">
    <text evidence="1">The sequence shown here is derived from an EMBL/GenBank/DDBJ whole genome shotgun (WGS) entry which is preliminary data.</text>
</comment>
<organism evidence="1 2">
    <name type="scientific">Caerostris extrusa</name>
    <name type="common">Bark spider</name>
    <name type="synonym">Caerostris bankana</name>
    <dbReference type="NCBI Taxonomy" id="172846"/>
    <lineage>
        <taxon>Eukaryota</taxon>
        <taxon>Metazoa</taxon>
        <taxon>Ecdysozoa</taxon>
        <taxon>Arthropoda</taxon>
        <taxon>Chelicerata</taxon>
        <taxon>Arachnida</taxon>
        <taxon>Araneae</taxon>
        <taxon>Araneomorphae</taxon>
        <taxon>Entelegynae</taxon>
        <taxon>Araneoidea</taxon>
        <taxon>Araneidae</taxon>
        <taxon>Caerostris</taxon>
    </lineage>
</organism>
<dbReference type="Proteomes" id="UP001054945">
    <property type="component" value="Unassembled WGS sequence"/>
</dbReference>
<evidence type="ECO:0000313" key="2">
    <source>
        <dbReference type="Proteomes" id="UP001054945"/>
    </source>
</evidence>